<dbReference type="Gene3D" id="3.30.360.10">
    <property type="entry name" value="Dihydrodipicolinate Reductase, domain 2"/>
    <property type="match status" value="1"/>
</dbReference>
<dbReference type="SUPFAM" id="SSF51735">
    <property type="entry name" value="NAD(P)-binding Rossmann-fold domains"/>
    <property type="match status" value="1"/>
</dbReference>
<dbReference type="InterPro" id="IPR052515">
    <property type="entry name" value="Gfo/Idh/MocA_Oxidoreductase"/>
</dbReference>
<dbReference type="InterPro" id="IPR036291">
    <property type="entry name" value="NAD(P)-bd_dom_sf"/>
</dbReference>
<proteinExistence type="predicted"/>
<dbReference type="Gene3D" id="3.40.50.720">
    <property type="entry name" value="NAD(P)-binding Rossmann-like Domain"/>
    <property type="match status" value="1"/>
</dbReference>
<dbReference type="Proteomes" id="UP000829708">
    <property type="component" value="Chromosome"/>
</dbReference>
<name>A0ABY4DC13_9SPIR</name>
<feature type="domain" description="Gfo/Idh/MocA-like oxidoreductase N-terminal" evidence="1">
    <location>
        <begin position="5"/>
        <end position="126"/>
    </location>
</feature>
<dbReference type="InterPro" id="IPR000683">
    <property type="entry name" value="Gfo/Idh/MocA-like_OxRdtase_N"/>
</dbReference>
<accession>A0ABY4DC13</accession>
<keyword evidence="3" id="KW-1185">Reference proteome</keyword>
<gene>
    <name evidence="2" type="ORF">MUG09_13730</name>
</gene>
<evidence type="ECO:0000313" key="3">
    <source>
        <dbReference type="Proteomes" id="UP000829708"/>
    </source>
</evidence>
<organism evidence="2 3">
    <name type="scientific">Sphaerochaeta associata</name>
    <dbReference type="NCBI Taxonomy" id="1129264"/>
    <lineage>
        <taxon>Bacteria</taxon>
        <taxon>Pseudomonadati</taxon>
        <taxon>Spirochaetota</taxon>
        <taxon>Spirochaetia</taxon>
        <taxon>Spirochaetales</taxon>
        <taxon>Sphaerochaetaceae</taxon>
        <taxon>Sphaerochaeta</taxon>
    </lineage>
</organism>
<dbReference type="SUPFAM" id="SSF55347">
    <property type="entry name" value="Glyceraldehyde-3-phosphate dehydrogenase-like, C-terminal domain"/>
    <property type="match status" value="1"/>
</dbReference>
<evidence type="ECO:0000313" key="2">
    <source>
        <dbReference type="EMBL" id="UOM50619.1"/>
    </source>
</evidence>
<sequence>MKTVKVLLVGAGGYAKNYVQALLCMHDDAVVFSAVADPCLATSGLQQQFVEHGVAQYGFPCQAYAEHQFDLVIISSPIHTHYAYIVEALVHGCNVLCEKPVVLDEHQLADLQRRQKESGLFIAVGFQQCFDRGLLALKQDVLSGMFGKPVRLKALRFMRRGDAYYQRNNWVGRIMVEGQPIYDSPVSNACAHQLQTMLFLLGASLTDSAGIRQVEGFRYRARPTLETYDAAALRITTTQEVPLLYYTGHCVQEKQVGPIGEFEFEKGRIVLDGDGFTAMFGDGTVKRYAEEGQNPTMHKLMDALSCTRDHEKPVCTVDGVASHTAVVLAAQQLPLIPCNARYDLIEGDGTYVVPALMERCLKAYEAWSLDDAR</sequence>
<dbReference type="PANTHER" id="PTHR43249">
    <property type="entry name" value="UDP-N-ACETYL-2-AMINO-2-DEOXY-D-GLUCURONATE OXIDASE"/>
    <property type="match status" value="1"/>
</dbReference>
<dbReference type="EMBL" id="CP094929">
    <property type="protein sequence ID" value="UOM50619.1"/>
    <property type="molecule type" value="Genomic_DNA"/>
</dbReference>
<dbReference type="RefSeq" id="WP_244772006.1">
    <property type="nucleotide sequence ID" value="NZ_CP094929.1"/>
</dbReference>
<dbReference type="Pfam" id="PF01408">
    <property type="entry name" value="GFO_IDH_MocA"/>
    <property type="match status" value="1"/>
</dbReference>
<reference evidence="3" key="1">
    <citation type="journal article" date="2024" name="J Bioinform Genom">
        <title>Complete genome sequence of the type strain bacterium Sphaerochaeta associata GLS2t (VKM B-2742)t.</title>
        <authorList>
            <person name="Troshina O.Y."/>
            <person name="Tepeeva A.N."/>
            <person name="Arzamasceva V.O."/>
            <person name="Whitman W.B."/>
            <person name="Varghese N."/>
            <person name="Shapiro N."/>
            <person name="Woyke T."/>
            <person name="Kripides N.C."/>
            <person name="Vasilenko O.V."/>
        </authorList>
    </citation>
    <scope>NUCLEOTIDE SEQUENCE [LARGE SCALE GENOMIC DNA]</scope>
    <source>
        <strain evidence="3">GLS2T</strain>
    </source>
</reference>
<evidence type="ECO:0000259" key="1">
    <source>
        <dbReference type="Pfam" id="PF01408"/>
    </source>
</evidence>
<dbReference type="PANTHER" id="PTHR43249:SF1">
    <property type="entry name" value="D-GLUCOSIDE 3-DEHYDROGENASE"/>
    <property type="match status" value="1"/>
</dbReference>
<protein>
    <submittedName>
        <fullName evidence="2">Gfo/Idh/MocA family oxidoreductase</fullName>
    </submittedName>
</protein>